<dbReference type="PANTHER" id="PTHR46421">
    <property type="entry name" value="PROGRAMMED CELL DEATH PROTEIN 2-LIKE"/>
    <property type="match status" value="1"/>
</dbReference>
<evidence type="ECO:0000259" key="2">
    <source>
        <dbReference type="Pfam" id="PF04194"/>
    </source>
</evidence>
<feature type="domain" description="Programmed cell death protein 2 C-terminal" evidence="2">
    <location>
        <begin position="258"/>
        <end position="353"/>
    </location>
</feature>
<dbReference type="GO" id="GO:0005737">
    <property type="term" value="C:cytoplasm"/>
    <property type="evidence" value="ECO:0007669"/>
    <property type="project" value="InterPro"/>
</dbReference>
<evidence type="ECO:0000313" key="4">
    <source>
        <dbReference type="Proteomes" id="UP000192257"/>
    </source>
</evidence>
<accession>A0A1X0PA07</accession>
<dbReference type="EMBL" id="NBCO01000001">
    <property type="protein sequence ID" value="ORC93764.1"/>
    <property type="molecule type" value="Genomic_DNA"/>
</dbReference>
<dbReference type="RefSeq" id="XP_028887830.1">
    <property type="nucleotide sequence ID" value="XM_029021322.1"/>
</dbReference>
<dbReference type="VEuPathDB" id="TriTrypDB:TM35_000016410"/>
<dbReference type="OrthoDB" id="366284at2759"/>
<feature type="region of interest" description="Disordered" evidence="1">
    <location>
        <begin position="149"/>
        <end position="175"/>
    </location>
</feature>
<comment type="caution">
    <text evidence="3">The sequence shown here is derived from an EMBL/GenBank/DDBJ whole genome shotgun (WGS) entry which is preliminary data.</text>
</comment>
<dbReference type="Pfam" id="PF04194">
    <property type="entry name" value="PDCD2_C"/>
    <property type="match status" value="1"/>
</dbReference>
<protein>
    <submittedName>
        <fullName evidence="3">Pre-rRNA-processing protein TSR4</fullName>
    </submittedName>
</protein>
<evidence type="ECO:0000313" key="3">
    <source>
        <dbReference type="EMBL" id="ORC93764.1"/>
    </source>
</evidence>
<sequence>MSKKDVVWLGTPVKAAGTDFSSVYTSKIGGSAILFRELSDSSVFQCPKCKSNRAVSLLTQIYAPLEVYDRIIYVFLCATCSKEQSSFCFVLRSQNFNPSYVTVPSTVDDAEEVKEGALFEENGDWGDDENESSEKVNGEEYAVCNAPVGVNTTTTTTTNSTDKEEEDSNEKRKEKLNIDDVHTLEVPSTLASPGSKAEVEGFCYPCFALDVFEEPPKVKVKCATINDQLREVKQKYGDDVVETTTMDEDDEPLHEKRLRKYVERIGRVPSQCIRWAPNQEPLRSSVTPIAVPNCPQCGSVRRYELQLTSPIIYYLVKAKDEKKHPLHFGNVLVFTCSGNCNSKSYAQEYCVVEKEI</sequence>
<name>A0A1X0PA07_9TRYP</name>
<evidence type="ECO:0000256" key="1">
    <source>
        <dbReference type="SAM" id="MobiDB-lite"/>
    </source>
</evidence>
<keyword evidence="4" id="KW-1185">Reference proteome</keyword>
<dbReference type="InterPro" id="IPR007320">
    <property type="entry name" value="PDCD2_C"/>
</dbReference>
<reference evidence="3 4" key="1">
    <citation type="submission" date="2017-03" db="EMBL/GenBank/DDBJ databases">
        <title>An alternative strategy for trypanosome survival in the mammalian bloodstream revealed through genome and transcriptome analysis of the ubiquitous bovine parasite Trypanosoma (Megatrypanum) theileri.</title>
        <authorList>
            <person name="Kelly S."/>
            <person name="Ivens A."/>
            <person name="Mott A."/>
            <person name="O'Neill E."/>
            <person name="Emms D."/>
            <person name="Macleod O."/>
            <person name="Voorheis P."/>
            <person name="Matthews J."/>
            <person name="Matthews K."/>
            <person name="Carrington M."/>
        </authorList>
    </citation>
    <scope>NUCLEOTIDE SEQUENCE [LARGE SCALE GENOMIC DNA]</scope>
    <source>
        <strain evidence="3">Edinburgh</strain>
    </source>
</reference>
<proteinExistence type="predicted"/>
<gene>
    <name evidence="3" type="ORF">TM35_000016410</name>
</gene>
<dbReference type="InterPro" id="IPR052815">
    <property type="entry name" value="PDCD2-like_regulator"/>
</dbReference>
<dbReference type="Proteomes" id="UP000192257">
    <property type="component" value="Unassembled WGS sequence"/>
</dbReference>
<organism evidence="3 4">
    <name type="scientific">Trypanosoma theileri</name>
    <dbReference type="NCBI Taxonomy" id="67003"/>
    <lineage>
        <taxon>Eukaryota</taxon>
        <taxon>Discoba</taxon>
        <taxon>Euglenozoa</taxon>
        <taxon>Kinetoplastea</taxon>
        <taxon>Metakinetoplastina</taxon>
        <taxon>Trypanosomatida</taxon>
        <taxon>Trypanosomatidae</taxon>
        <taxon>Trypanosoma</taxon>
    </lineage>
</organism>
<dbReference type="PANTHER" id="PTHR46421:SF1">
    <property type="entry name" value="PROGRAMMED CELL DEATH PROTEIN 2-LIKE"/>
    <property type="match status" value="1"/>
</dbReference>
<dbReference type="AlphaFoldDB" id="A0A1X0PA07"/>
<dbReference type="GeneID" id="39981102"/>